<evidence type="ECO:0000313" key="2">
    <source>
        <dbReference type="EMBL" id="KYP71556.1"/>
    </source>
</evidence>
<organism evidence="2 3">
    <name type="scientific">Cajanus cajan</name>
    <name type="common">Pigeon pea</name>
    <name type="synonym">Cajanus indicus</name>
    <dbReference type="NCBI Taxonomy" id="3821"/>
    <lineage>
        <taxon>Eukaryota</taxon>
        <taxon>Viridiplantae</taxon>
        <taxon>Streptophyta</taxon>
        <taxon>Embryophyta</taxon>
        <taxon>Tracheophyta</taxon>
        <taxon>Spermatophyta</taxon>
        <taxon>Magnoliopsida</taxon>
        <taxon>eudicotyledons</taxon>
        <taxon>Gunneridae</taxon>
        <taxon>Pentapetalae</taxon>
        <taxon>rosids</taxon>
        <taxon>fabids</taxon>
        <taxon>Fabales</taxon>
        <taxon>Fabaceae</taxon>
        <taxon>Papilionoideae</taxon>
        <taxon>50 kb inversion clade</taxon>
        <taxon>NPAAA clade</taxon>
        <taxon>indigoferoid/millettioid clade</taxon>
        <taxon>Phaseoleae</taxon>
        <taxon>Cajanus</taxon>
    </lineage>
</organism>
<proteinExistence type="predicted"/>
<sequence>MATKRQRNPIEGQSSLPAKRKGQVYSNRFLTKQYEKQFSSMERRKLLMERKVSLKPEEASDFVAEYTKRKWERLGSYPEPVNIAIIWEFYVNAVTINDDAPVTYTSYVRVHSISFTPATINEFLRTMLEPGQRCRYSKLLTTPMPSNIRHTQIEEAMCREGGKFQRCV</sequence>
<reference evidence="2 3" key="1">
    <citation type="journal article" date="2012" name="Nat. Biotechnol.">
        <title>Draft genome sequence of pigeonpea (Cajanus cajan), an orphan legume crop of resource-poor farmers.</title>
        <authorList>
            <person name="Varshney R.K."/>
            <person name="Chen W."/>
            <person name="Li Y."/>
            <person name="Bharti A.K."/>
            <person name="Saxena R.K."/>
            <person name="Schlueter J.A."/>
            <person name="Donoghue M.T."/>
            <person name="Azam S."/>
            <person name="Fan G."/>
            <person name="Whaley A.M."/>
            <person name="Farmer A.D."/>
            <person name="Sheridan J."/>
            <person name="Iwata A."/>
            <person name="Tuteja R."/>
            <person name="Penmetsa R.V."/>
            <person name="Wu W."/>
            <person name="Upadhyaya H.D."/>
            <person name="Yang S.P."/>
            <person name="Shah T."/>
            <person name="Saxena K.B."/>
            <person name="Michael T."/>
            <person name="McCombie W.R."/>
            <person name="Yang B."/>
            <person name="Zhang G."/>
            <person name="Yang H."/>
            <person name="Wang J."/>
            <person name="Spillane C."/>
            <person name="Cook D.R."/>
            <person name="May G.D."/>
            <person name="Xu X."/>
            <person name="Jackson S.A."/>
        </authorList>
    </citation>
    <scope>NUCLEOTIDE SEQUENCE [LARGE SCALE GENOMIC DNA]</scope>
    <source>
        <strain evidence="3">cv. Asha</strain>
    </source>
</reference>
<keyword evidence="3" id="KW-1185">Reference proteome</keyword>
<name>A0A151TWZ7_CAJCA</name>
<evidence type="ECO:0000259" key="1">
    <source>
        <dbReference type="Pfam" id="PF20167"/>
    </source>
</evidence>
<dbReference type="AlphaFoldDB" id="A0A151TWZ7"/>
<feature type="domain" description="Putative plant transposon protein" evidence="1">
    <location>
        <begin position="68"/>
        <end position="166"/>
    </location>
</feature>
<evidence type="ECO:0000313" key="3">
    <source>
        <dbReference type="Proteomes" id="UP000075243"/>
    </source>
</evidence>
<dbReference type="Pfam" id="PF20167">
    <property type="entry name" value="Transposase_32"/>
    <property type="match status" value="1"/>
</dbReference>
<dbReference type="EMBL" id="CM003605">
    <property type="protein sequence ID" value="KYP71556.1"/>
    <property type="molecule type" value="Genomic_DNA"/>
</dbReference>
<dbReference type="InterPro" id="IPR046796">
    <property type="entry name" value="Transposase_32_dom"/>
</dbReference>
<protein>
    <recommendedName>
        <fullName evidence="1">Putative plant transposon protein domain-containing protein</fullName>
    </recommendedName>
</protein>
<accession>A0A151TWZ7</accession>
<dbReference type="OMA" id="NIRHTQI"/>
<gene>
    <name evidence="2" type="ORF">KK1_010820</name>
</gene>
<dbReference type="Gramene" id="C.cajan_10515.t">
    <property type="protein sequence ID" value="C.cajan_10515.t.cds1"/>
    <property type="gene ID" value="C.cajan_10515"/>
</dbReference>
<dbReference type="Proteomes" id="UP000075243">
    <property type="component" value="Chromosome 3"/>
</dbReference>